<evidence type="ECO:0000313" key="6">
    <source>
        <dbReference type="EMBL" id="QGG47359.1"/>
    </source>
</evidence>
<feature type="domain" description="Resolvase/invertase-type recombinase catalytic" evidence="4">
    <location>
        <begin position="1"/>
        <end position="98"/>
    </location>
</feature>
<dbReference type="PROSITE" id="PS51736">
    <property type="entry name" value="RECOMBINASES_3"/>
    <property type="match status" value="1"/>
</dbReference>
<evidence type="ECO:0000313" key="7">
    <source>
        <dbReference type="Proteomes" id="UP000366051"/>
    </source>
</evidence>
<dbReference type="InterPro" id="IPR036162">
    <property type="entry name" value="Resolvase-like_N_sf"/>
</dbReference>
<dbReference type="Pfam" id="PF00239">
    <property type="entry name" value="Resolvase"/>
    <property type="match status" value="1"/>
</dbReference>
<feature type="coiled-coil region" evidence="3">
    <location>
        <begin position="352"/>
        <end position="417"/>
    </location>
</feature>
<protein>
    <submittedName>
        <fullName evidence="6">Recombinase family protein</fullName>
    </submittedName>
</protein>
<keyword evidence="3" id="KW-0175">Coiled coil</keyword>
<dbReference type="EMBL" id="CP045875">
    <property type="protein sequence ID" value="QGG47359.1"/>
    <property type="molecule type" value="Genomic_DNA"/>
</dbReference>
<keyword evidence="7" id="KW-1185">Reference proteome</keyword>
<evidence type="ECO:0000256" key="1">
    <source>
        <dbReference type="ARBA" id="ARBA00023125"/>
    </source>
</evidence>
<dbReference type="CDD" id="cd00338">
    <property type="entry name" value="Ser_Recombinase"/>
    <property type="match status" value="1"/>
</dbReference>
<dbReference type="GO" id="GO:0000150">
    <property type="term" value="F:DNA strand exchange activity"/>
    <property type="evidence" value="ECO:0007669"/>
    <property type="project" value="InterPro"/>
</dbReference>
<dbReference type="PROSITE" id="PS51737">
    <property type="entry name" value="RECOMBINASE_DNA_BIND"/>
    <property type="match status" value="1"/>
</dbReference>
<dbReference type="PANTHER" id="PTHR30461">
    <property type="entry name" value="DNA-INVERTASE FROM LAMBDOID PROPHAGE"/>
    <property type="match status" value="1"/>
</dbReference>
<dbReference type="InterPro" id="IPR038109">
    <property type="entry name" value="DNA_bind_recomb_sf"/>
</dbReference>
<accession>A0A5Q2N0N7</accession>
<dbReference type="Pfam" id="PF07508">
    <property type="entry name" value="Recombinase"/>
    <property type="match status" value="1"/>
</dbReference>
<gene>
    <name evidence="6" type="ORF">FTV88_1212</name>
</gene>
<keyword evidence="1" id="KW-0238">DNA-binding</keyword>
<reference evidence="7" key="1">
    <citation type="submission" date="2019-11" db="EMBL/GenBank/DDBJ databases">
        <title>Genome sequence of Heliorestis convoluta strain HH, an alkaliphilic and minimalistic phototrophic bacterium from a soda lake in Egypt.</title>
        <authorList>
            <person name="Dewey E.D."/>
            <person name="Stokes L.M."/>
            <person name="Burchell B.M."/>
            <person name="Shaffer K.N."/>
            <person name="Huntington A.M."/>
            <person name="Baker J.M."/>
            <person name="Nadendla S."/>
            <person name="Giglio M.G."/>
            <person name="Touchman J.W."/>
            <person name="Blankenship R.E."/>
            <person name="Madigan M.T."/>
            <person name="Sattley W.M."/>
        </authorList>
    </citation>
    <scope>NUCLEOTIDE SEQUENCE [LARGE SCALE GENOMIC DNA]</scope>
    <source>
        <strain evidence="7">HH</strain>
    </source>
</reference>
<evidence type="ECO:0000256" key="2">
    <source>
        <dbReference type="ARBA" id="ARBA00023172"/>
    </source>
</evidence>
<organism evidence="6 7">
    <name type="scientific">Heliorestis convoluta</name>
    <dbReference type="NCBI Taxonomy" id="356322"/>
    <lineage>
        <taxon>Bacteria</taxon>
        <taxon>Bacillati</taxon>
        <taxon>Bacillota</taxon>
        <taxon>Clostridia</taxon>
        <taxon>Eubacteriales</taxon>
        <taxon>Heliobacteriaceae</taxon>
        <taxon>Heliorestis</taxon>
    </lineage>
</organism>
<evidence type="ECO:0000259" key="4">
    <source>
        <dbReference type="PROSITE" id="PS51736"/>
    </source>
</evidence>
<proteinExistence type="predicted"/>
<dbReference type="SUPFAM" id="SSF53041">
    <property type="entry name" value="Resolvase-like"/>
    <property type="match status" value="1"/>
</dbReference>
<sequence length="456" mass="53387">MEQRKGFKKMIRHALEGKIDMIICKSISRFARNVLDALNIVRKLKEKGVQVVFERENIKTGNMQSEFILTMLAATAQEESRSISENVTWSYEKRFQQGEPVFTRMLGYKKDKDNNWIVIDEEAKIVREAFEQCLQGRNPAQIAKSFIRKGYQKVNDRTDWSALAVRDILKNERYTGDVLCRKYYVQNHLGKRIANDGSKTQYLIYDHHEAIIEKEIYEKVQEKLMEKTKKKPSGKRKRYSFSGRSICGYCGGKLQRFICRGIVTWRCGTHTKSKNLCAMTGIREEMIVKAMIRGFMERYQSRDYQKKQDLATKLIEELQGVNSATDSAYNQIRLELERILYKENLVVLNPEVQDKDGQLKALNEKRTKIEEQMAAKEAWWILLEEDSEYRQRAIETLENLRAVKVSLKELKEHLNNNDFLRAWVVRVKALSPISFSLNWFDGEETLVEFNEGVEGR</sequence>
<feature type="domain" description="Recombinase" evidence="5">
    <location>
        <begin position="105"/>
        <end position="230"/>
    </location>
</feature>
<dbReference type="Gene3D" id="3.90.1750.20">
    <property type="entry name" value="Putative Large Serine Recombinase, Chain B, Domain 2"/>
    <property type="match status" value="1"/>
</dbReference>
<dbReference type="Pfam" id="PF13408">
    <property type="entry name" value="Zn_ribbon_recom"/>
    <property type="match status" value="1"/>
</dbReference>
<dbReference type="GO" id="GO:0003677">
    <property type="term" value="F:DNA binding"/>
    <property type="evidence" value="ECO:0007669"/>
    <property type="project" value="UniProtKB-KW"/>
</dbReference>
<evidence type="ECO:0000256" key="3">
    <source>
        <dbReference type="SAM" id="Coils"/>
    </source>
</evidence>
<keyword evidence="2" id="KW-0233">DNA recombination</keyword>
<name>A0A5Q2N0N7_9FIRM</name>
<dbReference type="KEGG" id="hcv:FTV88_1212"/>
<dbReference type="Gene3D" id="3.40.50.1390">
    <property type="entry name" value="Resolvase, N-terminal catalytic domain"/>
    <property type="match status" value="1"/>
</dbReference>
<dbReference type="PANTHER" id="PTHR30461:SF2">
    <property type="entry name" value="SERINE RECOMBINASE PINE-RELATED"/>
    <property type="match status" value="1"/>
</dbReference>
<dbReference type="InterPro" id="IPR025827">
    <property type="entry name" value="Zn_ribbon_recom_dom"/>
</dbReference>
<dbReference type="InterPro" id="IPR011109">
    <property type="entry name" value="DNA_bind_recombinase_dom"/>
</dbReference>
<dbReference type="InterPro" id="IPR050639">
    <property type="entry name" value="SSR_resolvase"/>
</dbReference>
<dbReference type="Proteomes" id="UP000366051">
    <property type="component" value="Chromosome"/>
</dbReference>
<evidence type="ECO:0000259" key="5">
    <source>
        <dbReference type="PROSITE" id="PS51737"/>
    </source>
</evidence>
<dbReference type="SMART" id="SM00857">
    <property type="entry name" value="Resolvase"/>
    <property type="match status" value="1"/>
</dbReference>
<dbReference type="InterPro" id="IPR006119">
    <property type="entry name" value="Resolv_N"/>
</dbReference>
<dbReference type="AlphaFoldDB" id="A0A5Q2N0N7"/>